<dbReference type="KEGG" id="wma:WM2015_870"/>
<dbReference type="OrthoDB" id="9786302at2"/>
<keyword evidence="2" id="KW-1185">Reference proteome</keyword>
<dbReference type="AlphaFoldDB" id="A0A0K0XUF8"/>
<dbReference type="RefSeq" id="WP_049724900.1">
    <property type="nucleotide sequence ID" value="NZ_CP012154.1"/>
</dbReference>
<dbReference type="Proteomes" id="UP000066624">
    <property type="component" value="Chromosome"/>
</dbReference>
<sequence length="155" mass="17126">MTDYFTLKLIHILSATVLFGTGLGTAFAMWRADASGDIRAIAVVSRNVVLADWLFTTPAVIVQPLTGFWMLHLLGIPMSLTWVWLSLLLYVAIGLCWIPVVFIQLRVARLSAELAAAGQAPDLAYRRLMRAWYALGWPAFLATIGIFGLMVFKPA</sequence>
<proteinExistence type="predicted"/>
<protein>
    <submittedName>
        <fullName evidence="1">Putative integral membrane protein</fullName>
    </submittedName>
</protein>
<dbReference type="PATRIC" id="fig|1579979.3.peg.891"/>
<dbReference type="EMBL" id="CP012154">
    <property type="protein sequence ID" value="AKS41251.1"/>
    <property type="molecule type" value="Genomic_DNA"/>
</dbReference>
<reference evidence="1 2" key="1">
    <citation type="submission" date="2015-07" db="EMBL/GenBank/DDBJ databases">
        <authorList>
            <person name="Noorani M."/>
        </authorList>
    </citation>
    <scope>NUCLEOTIDE SEQUENCE [LARGE SCALE GENOMIC DNA]</scope>
    <source>
        <strain evidence="1 2">KCTC 42284</strain>
    </source>
</reference>
<dbReference type="STRING" id="1579979.WM2015_870"/>
<gene>
    <name evidence="1" type="ORF">WM2015_870</name>
</gene>
<dbReference type="Pfam" id="PF10027">
    <property type="entry name" value="DUF2269"/>
    <property type="match status" value="1"/>
</dbReference>
<accession>A0A0K0XUF8</accession>
<dbReference type="InterPro" id="IPR018729">
    <property type="entry name" value="DUF2269_transmembrane"/>
</dbReference>
<evidence type="ECO:0000313" key="2">
    <source>
        <dbReference type="Proteomes" id="UP000066624"/>
    </source>
</evidence>
<name>A0A0K0XUF8_9GAMM</name>
<organism evidence="1 2">
    <name type="scientific">Wenzhouxiangella marina</name>
    <dbReference type="NCBI Taxonomy" id="1579979"/>
    <lineage>
        <taxon>Bacteria</taxon>
        <taxon>Pseudomonadati</taxon>
        <taxon>Pseudomonadota</taxon>
        <taxon>Gammaproteobacteria</taxon>
        <taxon>Chromatiales</taxon>
        <taxon>Wenzhouxiangellaceae</taxon>
        <taxon>Wenzhouxiangella</taxon>
    </lineage>
</organism>
<evidence type="ECO:0000313" key="1">
    <source>
        <dbReference type="EMBL" id="AKS41251.1"/>
    </source>
</evidence>